<protein>
    <submittedName>
        <fullName evidence="1">Uncharacterized protein</fullName>
    </submittedName>
</protein>
<name>A0A5J6LH36_9GAMM</name>
<sequence length="337" mass="37574">MPNTMATCTQSRQLHRSIQQRLERQLIEEFRLNASTLIVLNLPHMLSVWVESKRQTGLSNDQISEAFAQLESNNPSLPQLIFESSGYKLVQDNLGTLISTAMDSRVLRVMIEDFRRSGNLLGDYRITQGNGRYHVIFKGNHKLRTLVKGTRYLVSNPLMIQLGIASPAEMLKGAAKNNAYITLIISSSGNGFKWIFDETYIWTHFISNISIDLMKAALAVLAWVATMYVVKINTSRVILAKGAGLFIGFVAGYGAGRVSNESIQEASSQMAQDIAQTYVQVYGAISNPVGVITETGERAKDILICSADAAIERIDIIIQDNINRAIRPYINPIHRFY</sequence>
<reference evidence="1 2" key="1">
    <citation type="submission" date="2019-09" db="EMBL/GenBank/DDBJ databases">
        <title>Nitrincola iocasae sp. nov., a bacterium isolated from the sediment collected at a cold seep field in South China Sea.</title>
        <authorList>
            <person name="Zhang H."/>
            <person name="Wang H."/>
            <person name="Li C."/>
        </authorList>
    </citation>
    <scope>NUCLEOTIDE SEQUENCE [LARGE SCALE GENOMIC DNA]</scope>
    <source>
        <strain evidence="1 2">KXZD1103</strain>
    </source>
</reference>
<proteinExistence type="predicted"/>
<dbReference type="Proteomes" id="UP000325606">
    <property type="component" value="Chromosome"/>
</dbReference>
<dbReference type="EMBL" id="CP044222">
    <property type="protein sequence ID" value="QEW08000.1"/>
    <property type="molecule type" value="Genomic_DNA"/>
</dbReference>
<keyword evidence="2" id="KW-1185">Reference proteome</keyword>
<dbReference type="KEGG" id="nik:F5I99_16720"/>
<evidence type="ECO:0000313" key="1">
    <source>
        <dbReference type="EMBL" id="QEW08000.1"/>
    </source>
</evidence>
<dbReference type="AlphaFoldDB" id="A0A5J6LH36"/>
<organism evidence="1 2">
    <name type="scientific">Nitrincola iocasae</name>
    <dbReference type="NCBI Taxonomy" id="2614693"/>
    <lineage>
        <taxon>Bacteria</taxon>
        <taxon>Pseudomonadati</taxon>
        <taxon>Pseudomonadota</taxon>
        <taxon>Gammaproteobacteria</taxon>
        <taxon>Oceanospirillales</taxon>
        <taxon>Oceanospirillaceae</taxon>
        <taxon>Nitrincola</taxon>
    </lineage>
</organism>
<accession>A0A5J6LH36</accession>
<evidence type="ECO:0000313" key="2">
    <source>
        <dbReference type="Proteomes" id="UP000325606"/>
    </source>
</evidence>
<gene>
    <name evidence="1" type="ORF">F5I99_16720</name>
</gene>
<dbReference type="RefSeq" id="WP_151057983.1">
    <property type="nucleotide sequence ID" value="NZ_CP044222.1"/>
</dbReference>